<organism evidence="2 3">
    <name type="scientific">Enhygromyxa salina</name>
    <dbReference type="NCBI Taxonomy" id="215803"/>
    <lineage>
        <taxon>Bacteria</taxon>
        <taxon>Pseudomonadati</taxon>
        <taxon>Myxococcota</taxon>
        <taxon>Polyangia</taxon>
        <taxon>Nannocystales</taxon>
        <taxon>Nannocystaceae</taxon>
        <taxon>Enhygromyxa</taxon>
    </lineage>
</organism>
<sequence>MSSGEPRPVIVVGTGRCGSTLLSHMFRAHPELLSVSELFSFATDLGGRIPQAFPAQPITGAEFWQVVGGRHPRQNLLLRHGLRMPEVLFPPTGSDDMLARGVPALLLTTLPHLDDQPEPLFDALEVALSPRPPALIGDHYRALFRSLQDQFGRRTWVERSGGTLRIVARLVETFPEARFIHVVRDGRNTAISMSQHVGFRMALICFSLLELLGVDPFEDPDRSEIDDLPDDLAALLPEHFTREAFWSYDLAPSLCGHYWSGEIRDGVAQLPRDRTLTVRYEDLLDSPAAAITRLEAFVGLGAPNPAWVDRAAGMVGQGRSDWRSLPPAQRDELQRACATGFEALAAHGVDYER</sequence>
<dbReference type="SUPFAM" id="SSF52540">
    <property type="entry name" value="P-loop containing nucleoside triphosphate hydrolases"/>
    <property type="match status" value="1"/>
</dbReference>
<accession>A0A0C2DEF6</accession>
<name>A0A0C2DEF6_9BACT</name>
<protein>
    <recommendedName>
        <fullName evidence="1">Sulfotransferase domain-containing protein</fullName>
    </recommendedName>
</protein>
<dbReference type="RefSeq" id="WP_052547379.1">
    <property type="nucleotide sequence ID" value="NZ_JMCC02000015.1"/>
</dbReference>
<evidence type="ECO:0000313" key="2">
    <source>
        <dbReference type="EMBL" id="KIG18057.1"/>
    </source>
</evidence>
<dbReference type="EMBL" id="JMCC02000015">
    <property type="protein sequence ID" value="KIG18057.1"/>
    <property type="molecule type" value="Genomic_DNA"/>
</dbReference>
<dbReference type="AlphaFoldDB" id="A0A0C2DEF6"/>
<proteinExistence type="predicted"/>
<dbReference type="Gene3D" id="3.40.50.300">
    <property type="entry name" value="P-loop containing nucleotide triphosphate hydrolases"/>
    <property type="match status" value="1"/>
</dbReference>
<comment type="caution">
    <text evidence="2">The sequence shown here is derived from an EMBL/GenBank/DDBJ whole genome shotgun (WGS) entry which is preliminary data.</text>
</comment>
<dbReference type="Pfam" id="PF00685">
    <property type="entry name" value="Sulfotransfer_1"/>
    <property type="match status" value="1"/>
</dbReference>
<dbReference type="InterPro" id="IPR027417">
    <property type="entry name" value="P-loop_NTPase"/>
</dbReference>
<evidence type="ECO:0000313" key="3">
    <source>
        <dbReference type="Proteomes" id="UP000031599"/>
    </source>
</evidence>
<evidence type="ECO:0000259" key="1">
    <source>
        <dbReference type="Pfam" id="PF00685"/>
    </source>
</evidence>
<dbReference type="Proteomes" id="UP000031599">
    <property type="component" value="Unassembled WGS sequence"/>
</dbReference>
<reference evidence="2 3" key="1">
    <citation type="submission" date="2014-12" db="EMBL/GenBank/DDBJ databases">
        <title>Genome assembly of Enhygromyxa salina DSM 15201.</title>
        <authorList>
            <person name="Sharma G."/>
            <person name="Subramanian S."/>
        </authorList>
    </citation>
    <scope>NUCLEOTIDE SEQUENCE [LARGE SCALE GENOMIC DNA]</scope>
    <source>
        <strain evidence="2 3">DSM 15201</strain>
    </source>
</reference>
<dbReference type="InterPro" id="IPR000863">
    <property type="entry name" value="Sulfotransferase_dom"/>
</dbReference>
<gene>
    <name evidence="2" type="ORF">DB30_01944</name>
</gene>
<feature type="domain" description="Sulfotransferase" evidence="1">
    <location>
        <begin position="175"/>
        <end position="301"/>
    </location>
</feature>